<feature type="region of interest" description="Disordered" evidence="1">
    <location>
        <begin position="1"/>
        <end position="21"/>
    </location>
</feature>
<dbReference type="Proteomes" id="UP000053411">
    <property type="component" value="Unassembled WGS sequence"/>
</dbReference>
<proteinExistence type="predicted"/>
<dbReference type="EMBL" id="KN848064">
    <property type="protein sequence ID" value="KIY01893.1"/>
    <property type="molecule type" value="Genomic_DNA"/>
</dbReference>
<reference evidence="2 3" key="1">
    <citation type="submission" date="2015-01" db="EMBL/GenBank/DDBJ databases">
        <title>The Genome Sequence of Fonsecaea multimorphosa CBS 102226.</title>
        <authorList>
            <consortium name="The Broad Institute Genomics Platform"/>
            <person name="Cuomo C."/>
            <person name="de Hoog S."/>
            <person name="Gorbushina A."/>
            <person name="Stielow B."/>
            <person name="Teixiera M."/>
            <person name="Abouelleil A."/>
            <person name="Chapman S.B."/>
            <person name="Priest M."/>
            <person name="Young S.K."/>
            <person name="Wortman J."/>
            <person name="Nusbaum C."/>
            <person name="Birren B."/>
        </authorList>
    </citation>
    <scope>NUCLEOTIDE SEQUENCE [LARGE SCALE GENOMIC DNA]</scope>
    <source>
        <strain evidence="2 3">CBS 102226</strain>
    </source>
</reference>
<evidence type="ECO:0000256" key="1">
    <source>
        <dbReference type="SAM" id="MobiDB-lite"/>
    </source>
</evidence>
<organism evidence="2 3">
    <name type="scientific">Fonsecaea multimorphosa CBS 102226</name>
    <dbReference type="NCBI Taxonomy" id="1442371"/>
    <lineage>
        <taxon>Eukaryota</taxon>
        <taxon>Fungi</taxon>
        <taxon>Dikarya</taxon>
        <taxon>Ascomycota</taxon>
        <taxon>Pezizomycotina</taxon>
        <taxon>Eurotiomycetes</taxon>
        <taxon>Chaetothyriomycetidae</taxon>
        <taxon>Chaetothyriales</taxon>
        <taxon>Herpotrichiellaceae</taxon>
        <taxon>Fonsecaea</taxon>
    </lineage>
</organism>
<gene>
    <name evidence="2" type="ORF">Z520_02031</name>
</gene>
<dbReference type="RefSeq" id="XP_016636015.1">
    <property type="nucleotide sequence ID" value="XM_016772545.1"/>
</dbReference>
<protein>
    <submittedName>
        <fullName evidence="2">Uncharacterized protein</fullName>
    </submittedName>
</protein>
<sequence length="60" mass="6834">MQEAKEMDSTESGIISELVASSIPSDDEDEFADYDIVIAYEDNATLRKREVVTQFFDNVR</sequence>
<keyword evidence="3" id="KW-1185">Reference proteome</keyword>
<evidence type="ECO:0000313" key="3">
    <source>
        <dbReference type="Proteomes" id="UP000053411"/>
    </source>
</evidence>
<dbReference type="AlphaFoldDB" id="A0A0D2K7F3"/>
<dbReference type="VEuPathDB" id="FungiDB:Z520_02031"/>
<accession>A0A0D2K7F3</accession>
<name>A0A0D2K7F3_9EURO</name>
<evidence type="ECO:0000313" key="2">
    <source>
        <dbReference type="EMBL" id="KIY01893.1"/>
    </source>
</evidence>
<dbReference type="GeneID" id="27707777"/>